<gene>
    <name evidence="1" type="ORF">MtrunA17_Chr3g0079251</name>
</gene>
<dbReference type="EMBL" id="PSQE01000003">
    <property type="protein sequence ID" value="RHN65378.1"/>
    <property type="molecule type" value="Genomic_DNA"/>
</dbReference>
<sequence length="53" mass="6216">MATLKLTSHLPKTTCIEVTSWQIHIFYVRLVVILWKTINTYSFNVTTTINFDI</sequence>
<dbReference type="AlphaFoldDB" id="A0A396IKW0"/>
<dbReference type="Gramene" id="rna13210">
    <property type="protein sequence ID" value="RHN65378.1"/>
    <property type="gene ID" value="gene13210"/>
</dbReference>
<accession>A0A396IKW0</accession>
<evidence type="ECO:0000313" key="2">
    <source>
        <dbReference type="Proteomes" id="UP000265566"/>
    </source>
</evidence>
<dbReference type="Proteomes" id="UP000265566">
    <property type="component" value="Chromosome 3"/>
</dbReference>
<comment type="caution">
    <text evidence="1">The sequence shown here is derived from an EMBL/GenBank/DDBJ whole genome shotgun (WGS) entry which is preliminary data.</text>
</comment>
<organism evidence="1 2">
    <name type="scientific">Medicago truncatula</name>
    <name type="common">Barrel medic</name>
    <name type="synonym">Medicago tribuloides</name>
    <dbReference type="NCBI Taxonomy" id="3880"/>
    <lineage>
        <taxon>Eukaryota</taxon>
        <taxon>Viridiplantae</taxon>
        <taxon>Streptophyta</taxon>
        <taxon>Embryophyta</taxon>
        <taxon>Tracheophyta</taxon>
        <taxon>Spermatophyta</taxon>
        <taxon>Magnoliopsida</taxon>
        <taxon>eudicotyledons</taxon>
        <taxon>Gunneridae</taxon>
        <taxon>Pentapetalae</taxon>
        <taxon>rosids</taxon>
        <taxon>fabids</taxon>
        <taxon>Fabales</taxon>
        <taxon>Fabaceae</taxon>
        <taxon>Papilionoideae</taxon>
        <taxon>50 kb inversion clade</taxon>
        <taxon>NPAAA clade</taxon>
        <taxon>Hologalegina</taxon>
        <taxon>IRL clade</taxon>
        <taxon>Trifolieae</taxon>
        <taxon>Medicago</taxon>
    </lineage>
</organism>
<proteinExistence type="predicted"/>
<reference evidence="2" key="1">
    <citation type="journal article" date="2018" name="Nat. Plants">
        <title>Whole-genome landscape of Medicago truncatula symbiotic genes.</title>
        <authorList>
            <person name="Pecrix Y."/>
            <person name="Staton S.E."/>
            <person name="Sallet E."/>
            <person name="Lelandais-Briere C."/>
            <person name="Moreau S."/>
            <person name="Carrere S."/>
            <person name="Blein T."/>
            <person name="Jardinaud M.F."/>
            <person name="Latrasse D."/>
            <person name="Zouine M."/>
            <person name="Zahm M."/>
            <person name="Kreplak J."/>
            <person name="Mayjonade B."/>
            <person name="Satge C."/>
            <person name="Perez M."/>
            <person name="Cauet S."/>
            <person name="Marande W."/>
            <person name="Chantry-Darmon C."/>
            <person name="Lopez-Roques C."/>
            <person name="Bouchez O."/>
            <person name="Berard A."/>
            <person name="Debelle F."/>
            <person name="Munos S."/>
            <person name="Bendahmane A."/>
            <person name="Berges H."/>
            <person name="Niebel A."/>
            <person name="Buitink J."/>
            <person name="Frugier F."/>
            <person name="Benhamed M."/>
            <person name="Crespi M."/>
            <person name="Gouzy J."/>
            <person name="Gamas P."/>
        </authorList>
    </citation>
    <scope>NUCLEOTIDE SEQUENCE [LARGE SCALE GENOMIC DNA]</scope>
    <source>
        <strain evidence="2">cv. Jemalong A17</strain>
    </source>
</reference>
<name>A0A396IKW0_MEDTR</name>
<protein>
    <submittedName>
        <fullName evidence="1">Uncharacterized protein</fullName>
    </submittedName>
</protein>
<evidence type="ECO:0000313" key="1">
    <source>
        <dbReference type="EMBL" id="RHN65378.1"/>
    </source>
</evidence>